<evidence type="ECO:0000259" key="6">
    <source>
        <dbReference type="Pfam" id="PF04542"/>
    </source>
</evidence>
<dbReference type="Gene3D" id="1.10.1740.10">
    <property type="match status" value="1"/>
</dbReference>
<dbReference type="InterPro" id="IPR036388">
    <property type="entry name" value="WH-like_DNA-bd_sf"/>
</dbReference>
<dbReference type="SUPFAM" id="SSF88946">
    <property type="entry name" value="Sigma2 domain of RNA polymerase sigma factors"/>
    <property type="match status" value="1"/>
</dbReference>
<dbReference type="InterPro" id="IPR039425">
    <property type="entry name" value="RNA_pol_sigma-70-like"/>
</dbReference>
<organism evidence="8 9">
    <name type="scientific">Rapidithrix thailandica</name>
    <dbReference type="NCBI Taxonomy" id="413964"/>
    <lineage>
        <taxon>Bacteria</taxon>
        <taxon>Pseudomonadati</taxon>
        <taxon>Bacteroidota</taxon>
        <taxon>Cytophagia</taxon>
        <taxon>Cytophagales</taxon>
        <taxon>Flammeovirgaceae</taxon>
        <taxon>Rapidithrix</taxon>
    </lineage>
</organism>
<evidence type="ECO:0000256" key="5">
    <source>
        <dbReference type="SAM" id="Phobius"/>
    </source>
</evidence>
<keyword evidence="5" id="KW-1133">Transmembrane helix</keyword>
<name>A0AAW9RYW7_9BACT</name>
<evidence type="ECO:0000256" key="2">
    <source>
        <dbReference type="ARBA" id="ARBA00023015"/>
    </source>
</evidence>
<dbReference type="PANTHER" id="PTHR43133">
    <property type="entry name" value="RNA POLYMERASE ECF-TYPE SIGMA FACTO"/>
    <property type="match status" value="1"/>
</dbReference>
<keyword evidence="5" id="KW-0812">Transmembrane</keyword>
<dbReference type="GO" id="GO:0003677">
    <property type="term" value="F:DNA binding"/>
    <property type="evidence" value="ECO:0007669"/>
    <property type="project" value="InterPro"/>
</dbReference>
<dbReference type="NCBIfam" id="TIGR02937">
    <property type="entry name" value="sigma70-ECF"/>
    <property type="match status" value="1"/>
</dbReference>
<dbReference type="Pfam" id="PF08281">
    <property type="entry name" value="Sigma70_r4_2"/>
    <property type="match status" value="1"/>
</dbReference>
<comment type="caution">
    <text evidence="8">The sequence shown here is derived from an EMBL/GenBank/DDBJ whole genome shotgun (WGS) entry which is preliminary data.</text>
</comment>
<dbReference type="GO" id="GO:0006352">
    <property type="term" value="P:DNA-templated transcription initiation"/>
    <property type="evidence" value="ECO:0007669"/>
    <property type="project" value="InterPro"/>
</dbReference>
<dbReference type="GO" id="GO:0016987">
    <property type="term" value="F:sigma factor activity"/>
    <property type="evidence" value="ECO:0007669"/>
    <property type="project" value="UniProtKB-KW"/>
</dbReference>
<comment type="similarity">
    <text evidence="1">Belongs to the sigma-70 factor family. ECF subfamily.</text>
</comment>
<feature type="transmembrane region" description="Helical" evidence="5">
    <location>
        <begin position="181"/>
        <end position="202"/>
    </location>
</feature>
<feature type="domain" description="RNA polymerase sigma-70 region 2" evidence="6">
    <location>
        <begin position="29"/>
        <end position="93"/>
    </location>
</feature>
<dbReference type="InterPro" id="IPR014284">
    <property type="entry name" value="RNA_pol_sigma-70_dom"/>
</dbReference>
<keyword evidence="5" id="KW-0472">Membrane</keyword>
<dbReference type="InterPro" id="IPR013325">
    <property type="entry name" value="RNA_pol_sigma_r2"/>
</dbReference>
<dbReference type="Gene3D" id="1.10.10.10">
    <property type="entry name" value="Winged helix-like DNA-binding domain superfamily/Winged helix DNA-binding domain"/>
    <property type="match status" value="1"/>
</dbReference>
<keyword evidence="2" id="KW-0805">Transcription regulation</keyword>
<gene>
    <name evidence="8" type="ORF">AAG747_19475</name>
</gene>
<dbReference type="CDD" id="cd06171">
    <property type="entry name" value="Sigma70_r4"/>
    <property type="match status" value="1"/>
</dbReference>
<dbReference type="AlphaFoldDB" id="A0AAW9RYW7"/>
<keyword evidence="9" id="KW-1185">Reference proteome</keyword>
<evidence type="ECO:0000313" key="9">
    <source>
        <dbReference type="Proteomes" id="UP001403385"/>
    </source>
</evidence>
<keyword evidence="4" id="KW-0804">Transcription</keyword>
<dbReference type="Pfam" id="PF04542">
    <property type="entry name" value="Sigma70_r2"/>
    <property type="match status" value="1"/>
</dbReference>
<evidence type="ECO:0000256" key="1">
    <source>
        <dbReference type="ARBA" id="ARBA00010641"/>
    </source>
</evidence>
<feature type="domain" description="RNA polymerase sigma factor 70 region 4 type 2" evidence="7">
    <location>
        <begin position="130"/>
        <end position="182"/>
    </location>
</feature>
<evidence type="ECO:0000259" key="7">
    <source>
        <dbReference type="Pfam" id="PF08281"/>
    </source>
</evidence>
<reference evidence="8 9" key="1">
    <citation type="submission" date="2024-04" db="EMBL/GenBank/DDBJ databases">
        <title>Novel genus in family Flammeovirgaceae.</title>
        <authorList>
            <person name="Nguyen T.H."/>
            <person name="Vuong T.Q."/>
            <person name="Le H."/>
            <person name="Kim S.-G."/>
        </authorList>
    </citation>
    <scope>NUCLEOTIDE SEQUENCE [LARGE SCALE GENOMIC DNA]</scope>
    <source>
        <strain evidence="8 9">JCM 23209</strain>
    </source>
</reference>
<dbReference type="InterPro" id="IPR007627">
    <property type="entry name" value="RNA_pol_sigma70_r2"/>
</dbReference>
<evidence type="ECO:0000256" key="4">
    <source>
        <dbReference type="ARBA" id="ARBA00023163"/>
    </source>
</evidence>
<sequence length="204" mass="24105">MDKLGLEQINDTDLWAAFQSGSRKAFIVIYEKYIRVLYEYGSKLSPNHELVEDCIQELYIDLWLKKDQLGSTHNIKAYLFTSLKRRLTRQLSRISQQKQKIEENYGVEFALEVSQETKMLEELQEKHWKNRLNEALQGLTPRQREFIFLKYYQKLSYDEVARVMDLKKKGVYKLADRAIKALKSSVLVTTVILLLLTVWEVFTS</sequence>
<dbReference type="RefSeq" id="WP_346822888.1">
    <property type="nucleotide sequence ID" value="NZ_JBDKWZ010000012.1"/>
</dbReference>
<dbReference type="Proteomes" id="UP001403385">
    <property type="component" value="Unassembled WGS sequence"/>
</dbReference>
<dbReference type="InterPro" id="IPR013324">
    <property type="entry name" value="RNA_pol_sigma_r3/r4-like"/>
</dbReference>
<dbReference type="InterPro" id="IPR013249">
    <property type="entry name" value="RNA_pol_sigma70_r4_t2"/>
</dbReference>
<dbReference type="EMBL" id="JBDKWZ010000012">
    <property type="protein sequence ID" value="MEN7550109.1"/>
    <property type="molecule type" value="Genomic_DNA"/>
</dbReference>
<evidence type="ECO:0000256" key="3">
    <source>
        <dbReference type="ARBA" id="ARBA00023082"/>
    </source>
</evidence>
<accession>A0AAW9RYW7</accession>
<dbReference type="SUPFAM" id="SSF88659">
    <property type="entry name" value="Sigma3 and sigma4 domains of RNA polymerase sigma factors"/>
    <property type="match status" value="1"/>
</dbReference>
<protein>
    <submittedName>
        <fullName evidence="8">Sigma-70 family RNA polymerase sigma factor</fullName>
    </submittedName>
</protein>
<keyword evidence="3" id="KW-0731">Sigma factor</keyword>
<proteinExistence type="inferred from homology"/>
<evidence type="ECO:0000313" key="8">
    <source>
        <dbReference type="EMBL" id="MEN7550109.1"/>
    </source>
</evidence>
<dbReference type="PANTHER" id="PTHR43133:SF46">
    <property type="entry name" value="RNA POLYMERASE SIGMA-70 FACTOR ECF SUBFAMILY"/>
    <property type="match status" value="1"/>
</dbReference>